<evidence type="ECO:0000256" key="5">
    <source>
        <dbReference type="SAM" id="SignalP"/>
    </source>
</evidence>
<dbReference type="Proteomes" id="UP000829999">
    <property type="component" value="Chromosome 23"/>
</dbReference>
<feature type="compositionally biased region" description="Basic and acidic residues" evidence="4">
    <location>
        <begin position="895"/>
        <end position="906"/>
    </location>
</feature>
<feature type="compositionally biased region" description="Polar residues" evidence="4">
    <location>
        <begin position="908"/>
        <end position="945"/>
    </location>
</feature>
<dbReference type="InterPro" id="IPR001007">
    <property type="entry name" value="VWF_dom"/>
</dbReference>
<feature type="domain" description="VWFC" evidence="6">
    <location>
        <begin position="309"/>
        <end position="368"/>
    </location>
</feature>
<dbReference type="RefSeq" id="XP_050558758.1">
    <property type="nucleotide sequence ID" value="XM_050702801.1"/>
</dbReference>
<dbReference type="SUPFAM" id="SSF57603">
    <property type="entry name" value="FnI-like domain"/>
    <property type="match status" value="3"/>
</dbReference>
<reference evidence="8" key="1">
    <citation type="submission" date="2025-08" db="UniProtKB">
        <authorList>
            <consortium name="RefSeq"/>
        </authorList>
    </citation>
    <scope>IDENTIFICATION</scope>
    <source>
        <tissue evidence="8">Whole larval tissue</tissue>
    </source>
</reference>
<feature type="compositionally biased region" description="Acidic residues" evidence="4">
    <location>
        <begin position="991"/>
        <end position="1002"/>
    </location>
</feature>
<dbReference type="InterPro" id="IPR052424">
    <property type="entry name" value="Kielin_Chordin-BMP_Reg"/>
</dbReference>
<feature type="region of interest" description="Disordered" evidence="4">
    <location>
        <begin position="69"/>
        <end position="125"/>
    </location>
</feature>
<protein>
    <submittedName>
        <fullName evidence="8">Uncharacterized protein LOC118266792 isoform X1</fullName>
    </submittedName>
</protein>
<dbReference type="PANTHER" id="PTHR46698:SF3">
    <property type="entry name" value="TENECTIN ISOFORM 1-RELATED"/>
    <property type="match status" value="1"/>
</dbReference>
<evidence type="ECO:0000313" key="8">
    <source>
        <dbReference type="RefSeq" id="XP_050558758.1"/>
    </source>
</evidence>
<keyword evidence="7" id="KW-1185">Reference proteome</keyword>
<keyword evidence="2" id="KW-0964">Secreted</keyword>
<feature type="region of interest" description="Disordered" evidence="4">
    <location>
        <begin position="883"/>
        <end position="1003"/>
    </location>
</feature>
<feature type="compositionally biased region" description="Basic and acidic residues" evidence="4">
    <location>
        <begin position="440"/>
        <end position="452"/>
    </location>
</feature>
<accession>A0A9R0E4W2</accession>
<comment type="subcellular location">
    <subcellularLocation>
        <location evidence="1">Secreted</location>
    </subcellularLocation>
</comment>
<dbReference type="PANTHER" id="PTHR46698">
    <property type="entry name" value="CROSSVEINLESS 2"/>
    <property type="match status" value="1"/>
</dbReference>
<sequence>MTPTQLALAAAAALLVCARAEPPHKNSFSVKLRMTPEKHRAVLNGEPDDGQPPQSRQYFYNSLVDSTKQSLADQRATKDMNNKDPQNLLLGDSHDKEYNDDKENLGRRKYTNDREDKAYPSGKRTELPSGCLYEGRWYNDGAAVNTREDCLRCVCAHGALSCRRRACEPLPDPLPLRCHVRHRRGFCCPELQCPDGVKLMEHKPTLTSDKTEYDSEPDVPTATPASSANVFPACVEGGSVYAAGSALSSRVACEQCFCLRGARHCVRPSCLPPPQHCAPRPATGACCPQRYYCDSSTEKPNQNPNQFDCLVDGTLVPEGSPVATRGNCSSCFCLRGEVRCQAMGCAPELAGCRPLLAPGDCCAHQYVCDHVEEELLSHVIMGPVNSPASLRSDERTFHLTKATKVETTTKKTATLFTLKHISFASATKNHLVTTAKVKRRTDDQLSDSVRDDDQADNATSSETTTTQKLTNAAKYVPNTQSITVTYPEITTDQPEAIVKITVNGTINCTAELSSTSLPLNLVHNDTDKIQEEAIARVPIVNVEAQTYSPNDIITDRSVDGGFDDADTFTINVTSSLITNTSLSTARPAMTAAKISISGPAQDALNVSNNKKAEYDYDYAEPTLPPSLPNLKIIPFVAADAVVEDDPIKDSVRYPILERPDKFPVYYPAAAADTKDDTFPIRREDTYQPTQYPIFVMGKVEPSYAPVSQKVEPTRERYPEHNDLGVQEYTVSASLGSPMSGVQAVTKVPTTSTTFEVETPTVNRFSPPVETQGGFIPKGSGVVDDFFGVFTSTEPTSTVPHLTTSMQLDVKRIQGECIATDGRHVPGGESIVMGCHLCTCSWVELVCERRACAAPAAGCWYQPVSNHSADPCCGDITCDNNSAGKNTSTTAVPVDSKSKQNEAKDAVQPHTTPKPSGDNNTTVAEPSATSNKSATANETKAINGSVPTATATTPAANSTNATSTTATTATSVKPTNPTTAPVPVKQDGEFSHDDEDEDDEEEFSFGSVLKLLLSDSYETTTTSNRKTTSRATPRPTTAPPAPIATDPPDNPLPEPPVVDSLFFKPLPSHLYTHPKIPSNLNTVHRIDHLVLGEATAITRPPIRPITIRTTKRPPLHTFDTTEGKPVMLEVPAPFVSIAPGGPVPNAGGLLGPGLLKLAGCNIYGRMYRVGRIITELSTPCQECWCTELGVQCKPLAC</sequence>
<name>A0A9R0E4W2_SPOFR</name>
<feature type="domain" description="VWFC" evidence="6">
    <location>
        <begin position="131"/>
        <end position="193"/>
    </location>
</feature>
<feature type="compositionally biased region" description="Basic and acidic residues" evidence="4">
    <location>
        <begin position="92"/>
        <end position="125"/>
    </location>
</feature>
<proteinExistence type="predicted"/>
<feature type="region of interest" description="Disordered" evidence="4">
    <location>
        <begin position="438"/>
        <end position="465"/>
    </location>
</feature>
<evidence type="ECO:0000259" key="6">
    <source>
        <dbReference type="SMART" id="SM00214"/>
    </source>
</evidence>
<dbReference type="SMART" id="SM00214">
    <property type="entry name" value="VWC"/>
    <property type="match status" value="3"/>
</dbReference>
<dbReference type="OrthoDB" id="7482456at2759"/>
<dbReference type="Gene3D" id="6.20.200.20">
    <property type="match status" value="1"/>
</dbReference>
<evidence type="ECO:0000256" key="4">
    <source>
        <dbReference type="SAM" id="MobiDB-lite"/>
    </source>
</evidence>
<dbReference type="GO" id="GO:0005576">
    <property type="term" value="C:extracellular region"/>
    <property type="evidence" value="ECO:0007669"/>
    <property type="project" value="UniProtKB-SubCell"/>
</dbReference>
<dbReference type="GeneID" id="118266792"/>
<dbReference type="AlphaFoldDB" id="A0A9R0E4W2"/>
<evidence type="ECO:0000313" key="7">
    <source>
        <dbReference type="Proteomes" id="UP000829999"/>
    </source>
</evidence>
<keyword evidence="3 5" id="KW-0732">Signal</keyword>
<evidence type="ECO:0000256" key="1">
    <source>
        <dbReference type="ARBA" id="ARBA00004613"/>
    </source>
</evidence>
<feature type="region of interest" description="Disordered" evidence="4">
    <location>
        <begin position="1015"/>
        <end position="1055"/>
    </location>
</feature>
<evidence type="ECO:0000256" key="3">
    <source>
        <dbReference type="ARBA" id="ARBA00022729"/>
    </source>
</evidence>
<feature type="compositionally biased region" description="Low complexity" evidence="4">
    <location>
        <begin position="1018"/>
        <end position="1034"/>
    </location>
</feature>
<feature type="compositionally biased region" description="Low complexity" evidence="4">
    <location>
        <begin position="946"/>
        <end position="969"/>
    </location>
</feature>
<feature type="signal peptide" evidence="5">
    <location>
        <begin position="1"/>
        <end position="20"/>
    </location>
</feature>
<gene>
    <name evidence="8" type="primary">LOC118266792</name>
</gene>
<feature type="domain" description="VWFC" evidence="6">
    <location>
        <begin position="234"/>
        <end position="293"/>
    </location>
</feature>
<evidence type="ECO:0000256" key="2">
    <source>
        <dbReference type="ARBA" id="ARBA00022525"/>
    </source>
</evidence>
<feature type="chain" id="PRO_5040345365" evidence="5">
    <location>
        <begin position="21"/>
        <end position="1196"/>
    </location>
</feature>
<organism evidence="7 8">
    <name type="scientific">Spodoptera frugiperda</name>
    <name type="common">Fall armyworm</name>
    <dbReference type="NCBI Taxonomy" id="7108"/>
    <lineage>
        <taxon>Eukaryota</taxon>
        <taxon>Metazoa</taxon>
        <taxon>Ecdysozoa</taxon>
        <taxon>Arthropoda</taxon>
        <taxon>Hexapoda</taxon>
        <taxon>Insecta</taxon>
        <taxon>Pterygota</taxon>
        <taxon>Neoptera</taxon>
        <taxon>Endopterygota</taxon>
        <taxon>Lepidoptera</taxon>
        <taxon>Glossata</taxon>
        <taxon>Ditrysia</taxon>
        <taxon>Noctuoidea</taxon>
        <taxon>Noctuidae</taxon>
        <taxon>Amphipyrinae</taxon>
        <taxon>Spodoptera</taxon>
    </lineage>
</organism>